<proteinExistence type="predicted"/>
<gene>
    <name evidence="3" type="ORF">WJX73_008311</name>
</gene>
<dbReference type="EMBL" id="JALJOQ010000033">
    <property type="protein sequence ID" value="KAK9807205.1"/>
    <property type="molecule type" value="Genomic_DNA"/>
</dbReference>
<accession>A0AAW1PBL1</accession>
<feature type="region of interest" description="Disordered" evidence="1">
    <location>
        <begin position="52"/>
        <end position="100"/>
    </location>
</feature>
<organism evidence="3 4">
    <name type="scientific">Symbiochloris irregularis</name>
    <dbReference type="NCBI Taxonomy" id="706552"/>
    <lineage>
        <taxon>Eukaryota</taxon>
        <taxon>Viridiplantae</taxon>
        <taxon>Chlorophyta</taxon>
        <taxon>core chlorophytes</taxon>
        <taxon>Trebouxiophyceae</taxon>
        <taxon>Trebouxiales</taxon>
        <taxon>Trebouxiaceae</taxon>
        <taxon>Symbiochloris</taxon>
    </lineage>
</organism>
<feature type="region of interest" description="Disordered" evidence="1">
    <location>
        <begin position="168"/>
        <end position="209"/>
    </location>
</feature>
<evidence type="ECO:0000313" key="4">
    <source>
        <dbReference type="Proteomes" id="UP001465755"/>
    </source>
</evidence>
<reference evidence="3 4" key="1">
    <citation type="journal article" date="2024" name="Nat. Commun.">
        <title>Phylogenomics reveals the evolutionary origins of lichenization in chlorophyte algae.</title>
        <authorList>
            <person name="Puginier C."/>
            <person name="Libourel C."/>
            <person name="Otte J."/>
            <person name="Skaloud P."/>
            <person name="Haon M."/>
            <person name="Grisel S."/>
            <person name="Petersen M."/>
            <person name="Berrin J.G."/>
            <person name="Delaux P.M."/>
            <person name="Dal Grande F."/>
            <person name="Keller J."/>
        </authorList>
    </citation>
    <scope>NUCLEOTIDE SEQUENCE [LARGE SCALE GENOMIC DNA]</scope>
    <source>
        <strain evidence="3 4">SAG 2036</strain>
    </source>
</reference>
<keyword evidence="4" id="KW-1185">Reference proteome</keyword>
<keyword evidence="2" id="KW-0732">Signal</keyword>
<protein>
    <submittedName>
        <fullName evidence="3">Uncharacterized protein</fullName>
    </submittedName>
</protein>
<dbReference type="AlphaFoldDB" id="A0AAW1PBL1"/>
<feature type="signal peptide" evidence="2">
    <location>
        <begin position="1"/>
        <end position="16"/>
    </location>
</feature>
<evidence type="ECO:0000256" key="1">
    <source>
        <dbReference type="SAM" id="MobiDB-lite"/>
    </source>
</evidence>
<feature type="compositionally biased region" description="Low complexity" evidence="1">
    <location>
        <begin position="187"/>
        <end position="209"/>
    </location>
</feature>
<evidence type="ECO:0000256" key="2">
    <source>
        <dbReference type="SAM" id="SignalP"/>
    </source>
</evidence>
<name>A0AAW1PBL1_9CHLO</name>
<feature type="compositionally biased region" description="Low complexity" evidence="1">
    <location>
        <begin position="405"/>
        <end position="444"/>
    </location>
</feature>
<comment type="caution">
    <text evidence="3">The sequence shown here is derived from an EMBL/GenBank/DDBJ whole genome shotgun (WGS) entry which is preliminary data.</text>
</comment>
<evidence type="ECO:0000313" key="3">
    <source>
        <dbReference type="EMBL" id="KAK9807205.1"/>
    </source>
</evidence>
<feature type="region of interest" description="Disordered" evidence="1">
    <location>
        <begin position="405"/>
        <end position="474"/>
    </location>
</feature>
<sequence length="521" mass="55139">MLVCLLLLDTFCKWHGEDQNRDRGQREADAAAAVAEPAAPGANVTVLGEQAEVGNSSSEGESDDDQDAALRPATATATAPANSGVSPATTIARGGDVPATTTAAPLRTSVLSQQNILLGVASPPRTRHQPDAAPARRVSFAEPLQPFTTADTQLPVSPLTQLLSGFDGATQQQHAASDEDEDEAMEESPSADVGSDRAPAAAPRADSEPPACFREGRLWYTKDGVLTELQQWSVGASERDLEYANEADGVREKERGVWQFIRGPEAWAGWESAQPKRDSGGEPIPMSQYHLWILVDGQKQFCRLHTADKAFIAFWWQHVGQSANLLGRLARPTDLDYRKTVQDFCFGVKNAEWTPAEASFDGEHIKMRVLCDQDDAAWLAAAGSPADPHPDLDFARRARLFAIARGAQQAQAPSSSSPDPSSGNAAPSLSNGASPAPSAAASPGTSGRTLSDPHGSPLESLVTPAVEDTSVPGPCTAEAARALAHMGASPVEPPACIPPAPSAIERTRPVRSVKVPPRLQE</sequence>
<feature type="chain" id="PRO_5043542177" evidence="2">
    <location>
        <begin position="17"/>
        <end position="521"/>
    </location>
</feature>
<dbReference type="Proteomes" id="UP001465755">
    <property type="component" value="Unassembled WGS sequence"/>
</dbReference>
<feature type="compositionally biased region" description="Low complexity" evidence="1">
    <location>
        <begin position="69"/>
        <end position="81"/>
    </location>
</feature>